<dbReference type="Gene3D" id="3.60.15.10">
    <property type="entry name" value="Ribonuclease Z/Hydroxyacylglutathione hydrolase-like"/>
    <property type="match status" value="1"/>
</dbReference>
<keyword evidence="7" id="KW-1185">Reference proteome</keyword>
<dbReference type="Pfam" id="PF00753">
    <property type="entry name" value="Lactamase_B"/>
    <property type="match status" value="1"/>
</dbReference>
<dbReference type="RefSeq" id="WP_013489866.1">
    <property type="nucleotide sequence ID" value="NC_014829.1"/>
</dbReference>
<organism evidence="6 7">
    <name type="scientific">Evansella cellulosilytica (strain ATCC 21833 / DSM 2522 / FERM P-1141 / JCM 9156 / N-4)</name>
    <name type="common">Bacillus cellulosilyticus</name>
    <dbReference type="NCBI Taxonomy" id="649639"/>
    <lineage>
        <taxon>Bacteria</taxon>
        <taxon>Bacillati</taxon>
        <taxon>Bacillota</taxon>
        <taxon>Bacilli</taxon>
        <taxon>Bacillales</taxon>
        <taxon>Bacillaceae</taxon>
        <taxon>Evansella</taxon>
    </lineage>
</organism>
<proteinExistence type="inferred from homology"/>
<dbReference type="InterPro" id="IPR001279">
    <property type="entry name" value="Metallo-B-lactamas"/>
</dbReference>
<dbReference type="GO" id="GO:0016787">
    <property type="term" value="F:hydrolase activity"/>
    <property type="evidence" value="ECO:0007669"/>
    <property type="project" value="UniProtKB-KW"/>
</dbReference>
<dbReference type="AlphaFoldDB" id="E6U189"/>
<evidence type="ECO:0000313" key="7">
    <source>
        <dbReference type="Proteomes" id="UP000001401"/>
    </source>
</evidence>
<evidence type="ECO:0000256" key="1">
    <source>
        <dbReference type="ARBA" id="ARBA00007749"/>
    </source>
</evidence>
<keyword evidence="3" id="KW-0378">Hydrolase</keyword>
<dbReference type="PANTHER" id="PTHR42978:SF6">
    <property type="entry name" value="QUORUM-QUENCHING LACTONASE YTNP-RELATED"/>
    <property type="match status" value="1"/>
</dbReference>
<evidence type="ECO:0000256" key="3">
    <source>
        <dbReference type="ARBA" id="ARBA00022801"/>
    </source>
</evidence>
<dbReference type="GO" id="GO:0046872">
    <property type="term" value="F:metal ion binding"/>
    <property type="evidence" value="ECO:0007669"/>
    <property type="project" value="UniProtKB-KW"/>
</dbReference>
<dbReference type="eggNOG" id="COG0491">
    <property type="taxonomic scope" value="Bacteria"/>
</dbReference>
<dbReference type="STRING" id="649639.Bcell_3293"/>
<dbReference type="SUPFAM" id="SSF56281">
    <property type="entry name" value="Metallo-hydrolase/oxidoreductase"/>
    <property type="match status" value="1"/>
</dbReference>
<protein>
    <recommendedName>
        <fullName evidence="5">Metallo-beta-lactamase domain-containing protein</fullName>
    </recommendedName>
</protein>
<keyword evidence="4" id="KW-0862">Zinc</keyword>
<evidence type="ECO:0000313" key="6">
    <source>
        <dbReference type="EMBL" id="ADU31535.1"/>
    </source>
</evidence>
<dbReference type="KEGG" id="bco:Bcell_3293"/>
<dbReference type="SMART" id="SM00849">
    <property type="entry name" value="Lactamase_B"/>
    <property type="match status" value="1"/>
</dbReference>
<dbReference type="CDD" id="cd07728">
    <property type="entry name" value="YtnP-like_MBL-fold"/>
    <property type="match status" value="1"/>
</dbReference>
<reference evidence="6 7" key="1">
    <citation type="submission" date="2010-12" db="EMBL/GenBank/DDBJ databases">
        <title>Complete sequence of Bacillus cellulosilyticus DSM 2522.</title>
        <authorList>
            <consortium name="US DOE Joint Genome Institute"/>
            <person name="Lucas S."/>
            <person name="Copeland A."/>
            <person name="Lapidus A."/>
            <person name="Cheng J.-F."/>
            <person name="Bruce D."/>
            <person name="Goodwin L."/>
            <person name="Pitluck S."/>
            <person name="Chertkov O."/>
            <person name="Detter J.C."/>
            <person name="Han C."/>
            <person name="Tapia R."/>
            <person name="Land M."/>
            <person name="Hauser L."/>
            <person name="Jeffries C."/>
            <person name="Kyrpides N."/>
            <person name="Ivanova N."/>
            <person name="Mikhailova N."/>
            <person name="Brumm P."/>
            <person name="Mead D."/>
            <person name="Woyke T."/>
        </authorList>
    </citation>
    <scope>NUCLEOTIDE SEQUENCE [LARGE SCALE GENOMIC DNA]</scope>
    <source>
        <strain evidence="7">ATCC 21833 / DSM 2522 / FERM P-1141 / JCM 9156 / N-4</strain>
    </source>
</reference>
<dbReference type="PANTHER" id="PTHR42978">
    <property type="entry name" value="QUORUM-QUENCHING LACTONASE YTNP-RELATED-RELATED"/>
    <property type="match status" value="1"/>
</dbReference>
<dbReference type="InterPro" id="IPR051013">
    <property type="entry name" value="MBL_superfamily_lactonases"/>
</dbReference>
<name>E6U189_EVAC2</name>
<dbReference type="InterPro" id="IPR036866">
    <property type="entry name" value="RibonucZ/Hydroxyglut_hydro"/>
</dbReference>
<feature type="domain" description="Metallo-beta-lactamase" evidence="5">
    <location>
        <begin position="52"/>
        <end position="259"/>
    </location>
</feature>
<comment type="similarity">
    <text evidence="1">Belongs to the metallo-beta-lactamase superfamily.</text>
</comment>
<keyword evidence="2" id="KW-0479">Metal-binding</keyword>
<dbReference type="HOGENOM" id="CLU_056519_2_0_9"/>
<dbReference type="EMBL" id="CP002394">
    <property type="protein sequence ID" value="ADU31535.1"/>
    <property type="molecule type" value="Genomic_DNA"/>
</dbReference>
<gene>
    <name evidence="6" type="ordered locus">Bcell_3293</name>
</gene>
<sequence>MALEQLKIADMTFTWLNGGVTHMDGGAMFGVVPKPLWVKKYPCNETNQIELRTDPILIQVEGRNILVDTGIGNGKYSQKAKRNFGITEEAKLEESLLSLGLTTLSITDVLMTHMHFDHASGAAIIQDENHVPLFPNATFWINEVEWEELKNPNIRSKNTYYEENWKPIERQVKNFKNEIEIVEGIKLVHTGGHSAGHCIIKINRHGEQLIHMADLMPTHAHQNVLWVLAYDDYPMDSITMKQYHLLPAIKEGAWFLFYHDYKYRAVKWSHDGKVIEEAVLRDSGNENTSKEC</sequence>
<dbReference type="OrthoDB" id="9802897at2"/>
<evidence type="ECO:0000259" key="5">
    <source>
        <dbReference type="SMART" id="SM00849"/>
    </source>
</evidence>
<evidence type="ECO:0000256" key="4">
    <source>
        <dbReference type="ARBA" id="ARBA00022833"/>
    </source>
</evidence>
<accession>E6U189</accession>
<evidence type="ECO:0000256" key="2">
    <source>
        <dbReference type="ARBA" id="ARBA00022723"/>
    </source>
</evidence>
<dbReference type="Proteomes" id="UP000001401">
    <property type="component" value="Chromosome"/>
</dbReference>